<sequence length="81" mass="9285">MRYDLFGSALQTKLIINRQIHLTLKYVDDEGKELRPAAELKGTNDFPVVFYRPANLFWRSPNFPTSGKLRETNLPPGCFIG</sequence>
<dbReference type="HOGENOM" id="CLU_2569401_0_0_9"/>
<evidence type="ECO:0000313" key="3">
    <source>
        <dbReference type="Proteomes" id="UP000003675"/>
    </source>
</evidence>
<dbReference type="STRING" id="525309.HMPREF0494_0306"/>
<dbReference type="EMBL" id="ACLL01000009">
    <property type="protein sequence ID" value="EEW54506.1"/>
    <property type="molecule type" value="Genomic_DNA"/>
</dbReference>
<dbReference type="RefSeq" id="WP_007123614.1">
    <property type="nucleotide sequence ID" value="NZ_AZDK01000007.1"/>
</dbReference>
<evidence type="ECO:0000313" key="2">
    <source>
        <dbReference type="EMBL" id="KRK60184.1"/>
    </source>
</evidence>
<comment type="caution">
    <text evidence="1">The sequence shown here is derived from an EMBL/GenBank/DDBJ whole genome shotgun (WGS) entry which is preliminary data.</text>
</comment>
<name>C8P4R2_9LACO</name>
<reference evidence="1 3" key="1">
    <citation type="submission" date="2009-09" db="EMBL/GenBank/DDBJ databases">
        <authorList>
            <person name="Qin X."/>
            <person name="Bachman B."/>
            <person name="Battles P."/>
            <person name="Bell A."/>
            <person name="Bess C."/>
            <person name="Bickham C."/>
            <person name="Chaboub L."/>
            <person name="Chen D."/>
            <person name="Coyle M."/>
            <person name="Deiros D.R."/>
            <person name="Dinh H."/>
            <person name="Forbes L."/>
            <person name="Fowler G."/>
            <person name="Francisco L."/>
            <person name="Fu Q."/>
            <person name="Gubbala S."/>
            <person name="Hale W."/>
            <person name="Han Y."/>
            <person name="Hemphill L."/>
            <person name="Highlander S.K."/>
            <person name="Hirani K."/>
            <person name="Hogues M."/>
            <person name="Jackson L."/>
            <person name="Jakkamsetti A."/>
            <person name="Javaid M."/>
            <person name="Jiang H."/>
            <person name="Korchina V."/>
            <person name="Kovar C."/>
            <person name="Lara F."/>
            <person name="Lee S."/>
            <person name="Mata R."/>
            <person name="Mathew T."/>
            <person name="Moen C."/>
            <person name="Morales K."/>
            <person name="Munidasa M."/>
            <person name="Nazareth L."/>
            <person name="Ngo R."/>
            <person name="Nguyen L."/>
            <person name="Okwuonu G."/>
            <person name="Ongeri F."/>
            <person name="Patil S."/>
            <person name="Petrosino J."/>
            <person name="Pham C."/>
            <person name="Pham P."/>
            <person name="Pu L.-L."/>
            <person name="Puazo M."/>
            <person name="Raj R."/>
            <person name="Reid J."/>
            <person name="Rouhana J."/>
            <person name="Saada N."/>
            <person name="Shang Y."/>
            <person name="Simmons D."/>
            <person name="Thornton R."/>
            <person name="Warren J."/>
            <person name="Weissenberger G."/>
            <person name="Zhang J."/>
            <person name="Zhang L."/>
            <person name="Zhou C."/>
            <person name="Zhu D."/>
            <person name="Muzny D."/>
            <person name="Worley K."/>
            <person name="Gibbs R."/>
        </authorList>
    </citation>
    <scope>NUCLEOTIDE SEQUENCE [LARGE SCALE GENOMIC DNA]</scope>
    <source>
        <strain evidence="1 3">DSM 16041</strain>
    </source>
</reference>
<proteinExistence type="predicted"/>
<evidence type="ECO:0000313" key="4">
    <source>
        <dbReference type="Proteomes" id="UP000051883"/>
    </source>
</evidence>
<protein>
    <submittedName>
        <fullName evidence="1">Uncharacterized protein</fullName>
    </submittedName>
</protein>
<dbReference type="AlphaFoldDB" id="C8P4R2"/>
<organism evidence="1 3">
    <name type="scientific">Limosilactobacillus antri DSM 16041</name>
    <dbReference type="NCBI Taxonomy" id="525309"/>
    <lineage>
        <taxon>Bacteria</taxon>
        <taxon>Bacillati</taxon>
        <taxon>Bacillota</taxon>
        <taxon>Bacilli</taxon>
        <taxon>Lactobacillales</taxon>
        <taxon>Lactobacillaceae</taxon>
        <taxon>Limosilactobacillus</taxon>
    </lineage>
</organism>
<keyword evidence="4" id="KW-1185">Reference proteome</keyword>
<dbReference type="Proteomes" id="UP000051883">
    <property type="component" value="Unassembled WGS sequence"/>
</dbReference>
<dbReference type="Proteomes" id="UP000003675">
    <property type="component" value="Unassembled WGS sequence"/>
</dbReference>
<evidence type="ECO:0000313" key="1">
    <source>
        <dbReference type="EMBL" id="EEW54506.1"/>
    </source>
</evidence>
<reference evidence="2 4" key="2">
    <citation type="journal article" date="2015" name="Genome Announc.">
        <title>Expanding the biotechnology potential of lactobacilli through comparative genomics of 213 strains and associated genera.</title>
        <authorList>
            <person name="Sun Z."/>
            <person name="Harris H.M."/>
            <person name="McCann A."/>
            <person name="Guo C."/>
            <person name="Argimon S."/>
            <person name="Zhang W."/>
            <person name="Yang X."/>
            <person name="Jeffery I.B."/>
            <person name="Cooney J.C."/>
            <person name="Kagawa T.F."/>
            <person name="Liu W."/>
            <person name="Song Y."/>
            <person name="Salvetti E."/>
            <person name="Wrobel A."/>
            <person name="Rasinkangas P."/>
            <person name="Parkhill J."/>
            <person name="Rea M.C."/>
            <person name="O'Sullivan O."/>
            <person name="Ritari J."/>
            <person name="Douillard F.P."/>
            <person name="Paul Ross R."/>
            <person name="Yang R."/>
            <person name="Briner A.E."/>
            <person name="Felis G.E."/>
            <person name="de Vos W.M."/>
            <person name="Barrangou R."/>
            <person name="Klaenhammer T.R."/>
            <person name="Caufield P.W."/>
            <person name="Cui Y."/>
            <person name="Zhang H."/>
            <person name="O'Toole P.W."/>
        </authorList>
    </citation>
    <scope>NUCLEOTIDE SEQUENCE [LARGE SCALE GENOMIC DNA]</scope>
    <source>
        <strain evidence="2 4">DSM 16041</strain>
    </source>
</reference>
<dbReference type="EMBL" id="AZDK01000007">
    <property type="protein sequence ID" value="KRK60184.1"/>
    <property type="molecule type" value="Genomic_DNA"/>
</dbReference>
<gene>
    <name evidence="2" type="ORF">FC31_GL001973</name>
    <name evidence="1" type="ORF">HMPREF0494_0306</name>
</gene>
<accession>C8P4R2</accession>